<keyword evidence="1 6" id="KW-0853">WD repeat</keyword>
<comment type="caution">
    <text evidence="9">The sequence shown here is derived from an EMBL/GenBank/DDBJ whole genome shotgun (WGS) entry which is preliminary data.</text>
</comment>
<dbReference type="InterPro" id="IPR001680">
    <property type="entry name" value="WD40_rpt"/>
</dbReference>
<accession>A0ABQ8JFH9</accession>
<sequence>MEEKEAKNPTDIIYGRLGSDLSCQSDDEMNELKPVEVIVEKMDNILNVIYQNMMVGEHFTDISKLDVDNSFIMISNHIHPSMRSGFVTKFNRYEDIPNNVSNYLNPHHGLANSLAIRNQSEDSLTRIFVGFDSGHILMFDSKLSLLSTKQFGHNIITKIALSPQQKQERLVCGDQDGRLVLIDVDKDMESISYYDNAHSDPINDLVFCSNGCDNKIITAGGDNSILLWDFRISRTDRPALAVAQVNSQPTALDWPIEHELTFGTEAGNLVRLDLRNSDKVLQKLSLFNNQDELDDMNVVQIRPVRQNLICVLTAHQHWLFERQNLDKIIDNYSEYSERVHLKSCLAIDDTDLLIIGNNFNCFRYPKILLFQQGSISDGKMLITLATRILHHRYYKVLYSKSIADYLILSIKHDGQYNAQQYRCLASSFFRNPTKIESYFSAIGGESDDPPPDLTPEQVTAILRTNESLVLNNAIAAENIRFLENFLDVLESKKFAKNKKFEAIRRKQRRIISSENQPQPKKLYSLIDHPWISQIESNQLASNHPIEDRLRVSTINLDDDEDNRATIFGVFDGHGGGFCADVIARRLFHYIAIGLKAKHINSTQSKEMATIDTNNIAKIVSDHSLSPSNFYHNIHSIYEAEVARRLQSRIEEFEKDALQKFAIKELEDNSPVSTDDTIKSILERAFIRCDQDLSHEIETNLTNTTSNLLLHYYHSLSVSGSCASVALVIGNKLYIASTGDCRAVMGLLRVDDQQQQQHNNQSTTKQRLSSLEKKQKLRVIELSREHNSDNVNELNRIYSEHPKEEHNYIIREHRLLGQLMPLRAFGDFSFKWSVDKMKQLGLTRAFGSHIIPTFYRTPPYLIVQPEITMFDLEQDGDMWLDRFVIIATDGLWEQFESSRKVVKAVNRYRQNLGQQIMAYRSAQVFEIESKNNNDDQSSSSLTLQEIVDRLSKQVKNGPITTFKRVTADDDLIEDINCGTFLLRTALSEISVNEPIVPRPNIGRISESDPLLMEQEEEREKFSHHVDQIEQQKRRHQKLVSYLTLPKSVVRNFRDDISLIVIGLKCKK</sequence>
<dbReference type="SMART" id="SM00332">
    <property type="entry name" value="PP2Cc"/>
    <property type="match status" value="1"/>
</dbReference>
<dbReference type="Pfam" id="PF00400">
    <property type="entry name" value="WD40"/>
    <property type="match status" value="1"/>
</dbReference>
<dbReference type="Pfam" id="PF00481">
    <property type="entry name" value="PP2C"/>
    <property type="match status" value="1"/>
</dbReference>
<dbReference type="PROSITE" id="PS01032">
    <property type="entry name" value="PPM_1"/>
    <property type="match status" value="1"/>
</dbReference>
<dbReference type="InterPro" id="IPR015943">
    <property type="entry name" value="WD40/YVTN_repeat-like_dom_sf"/>
</dbReference>
<dbReference type="PANTHER" id="PTHR13832:SF792">
    <property type="entry name" value="GM14286P"/>
    <property type="match status" value="1"/>
</dbReference>
<dbReference type="SUPFAM" id="SSF81606">
    <property type="entry name" value="PP2C-like"/>
    <property type="match status" value="1"/>
</dbReference>
<evidence type="ECO:0000259" key="8">
    <source>
        <dbReference type="PROSITE" id="PS51746"/>
    </source>
</evidence>
<evidence type="ECO:0000256" key="1">
    <source>
        <dbReference type="ARBA" id="ARBA00022574"/>
    </source>
</evidence>
<evidence type="ECO:0000313" key="10">
    <source>
        <dbReference type="Proteomes" id="UP000887458"/>
    </source>
</evidence>
<dbReference type="InterPro" id="IPR000222">
    <property type="entry name" value="PP2C_BS"/>
</dbReference>
<feature type="domain" description="PPM-type phosphatase" evidence="8">
    <location>
        <begin position="531"/>
        <end position="1062"/>
    </location>
</feature>
<keyword evidence="4 7" id="KW-0378">Hydrolase</keyword>
<feature type="repeat" description="WD" evidence="6">
    <location>
        <begin position="195"/>
        <end position="238"/>
    </location>
</feature>
<dbReference type="InterPro" id="IPR001932">
    <property type="entry name" value="PPM-type_phosphatase-like_dom"/>
</dbReference>
<name>A0ABQ8JFH9_DERPT</name>
<dbReference type="PANTHER" id="PTHR13832">
    <property type="entry name" value="PROTEIN PHOSPHATASE 2C"/>
    <property type="match status" value="1"/>
</dbReference>
<dbReference type="Proteomes" id="UP000887458">
    <property type="component" value="Unassembled WGS sequence"/>
</dbReference>
<evidence type="ECO:0000256" key="3">
    <source>
        <dbReference type="ARBA" id="ARBA00022737"/>
    </source>
</evidence>
<keyword evidence="3" id="KW-0677">Repeat</keyword>
<dbReference type="EMBL" id="NJHN03000046">
    <property type="protein sequence ID" value="KAH9421188.1"/>
    <property type="molecule type" value="Genomic_DNA"/>
</dbReference>
<evidence type="ECO:0000313" key="9">
    <source>
        <dbReference type="EMBL" id="KAH9421188.1"/>
    </source>
</evidence>
<dbReference type="CDD" id="cd00143">
    <property type="entry name" value="PP2Cc"/>
    <property type="match status" value="1"/>
</dbReference>
<keyword evidence="10" id="KW-1185">Reference proteome</keyword>
<dbReference type="PROSITE" id="PS50082">
    <property type="entry name" value="WD_REPEATS_2"/>
    <property type="match status" value="1"/>
</dbReference>
<dbReference type="PROSITE" id="PS00678">
    <property type="entry name" value="WD_REPEATS_1"/>
    <property type="match status" value="1"/>
</dbReference>
<dbReference type="InterPro" id="IPR019775">
    <property type="entry name" value="WD40_repeat_CS"/>
</dbReference>
<evidence type="ECO:0000256" key="4">
    <source>
        <dbReference type="ARBA" id="ARBA00022801"/>
    </source>
</evidence>
<dbReference type="PROSITE" id="PS50294">
    <property type="entry name" value="WD_REPEATS_REGION"/>
    <property type="match status" value="1"/>
</dbReference>
<gene>
    <name evidence="9" type="primary">PDP1</name>
    <name evidence="9" type="ORF">DERP_010129</name>
</gene>
<dbReference type="InterPro" id="IPR036457">
    <property type="entry name" value="PPM-type-like_dom_sf"/>
</dbReference>
<dbReference type="PROSITE" id="PS51746">
    <property type="entry name" value="PPM_2"/>
    <property type="match status" value="1"/>
</dbReference>
<evidence type="ECO:0000256" key="5">
    <source>
        <dbReference type="ARBA" id="ARBA00022912"/>
    </source>
</evidence>
<dbReference type="InterPro" id="IPR015655">
    <property type="entry name" value="PP2C"/>
</dbReference>
<dbReference type="InterPro" id="IPR036322">
    <property type="entry name" value="WD40_repeat_dom_sf"/>
</dbReference>
<keyword evidence="2" id="KW-0479">Metal-binding</keyword>
<dbReference type="Gene3D" id="3.60.40.10">
    <property type="entry name" value="PPM-type phosphatase domain"/>
    <property type="match status" value="1"/>
</dbReference>
<dbReference type="SMART" id="SM00320">
    <property type="entry name" value="WD40"/>
    <property type="match status" value="3"/>
</dbReference>
<evidence type="ECO:0000256" key="2">
    <source>
        <dbReference type="ARBA" id="ARBA00022723"/>
    </source>
</evidence>
<proteinExistence type="inferred from homology"/>
<dbReference type="Gene3D" id="2.130.10.10">
    <property type="entry name" value="YVTN repeat-like/Quinoprotein amine dehydrogenase"/>
    <property type="match status" value="1"/>
</dbReference>
<dbReference type="SUPFAM" id="SSF50978">
    <property type="entry name" value="WD40 repeat-like"/>
    <property type="match status" value="1"/>
</dbReference>
<organism evidence="9 10">
    <name type="scientific">Dermatophagoides pteronyssinus</name>
    <name type="common">European house dust mite</name>
    <dbReference type="NCBI Taxonomy" id="6956"/>
    <lineage>
        <taxon>Eukaryota</taxon>
        <taxon>Metazoa</taxon>
        <taxon>Ecdysozoa</taxon>
        <taxon>Arthropoda</taxon>
        <taxon>Chelicerata</taxon>
        <taxon>Arachnida</taxon>
        <taxon>Acari</taxon>
        <taxon>Acariformes</taxon>
        <taxon>Sarcoptiformes</taxon>
        <taxon>Astigmata</taxon>
        <taxon>Psoroptidia</taxon>
        <taxon>Analgoidea</taxon>
        <taxon>Pyroglyphidae</taxon>
        <taxon>Dermatophagoidinae</taxon>
        <taxon>Dermatophagoides</taxon>
    </lineage>
</organism>
<evidence type="ECO:0000256" key="6">
    <source>
        <dbReference type="PROSITE-ProRule" id="PRU00221"/>
    </source>
</evidence>
<reference evidence="9 10" key="2">
    <citation type="journal article" date="2022" name="Mol. Biol. Evol.">
        <title>Comparative Genomics Reveals Insights into the Divergent Evolution of Astigmatic Mites and Household Pest Adaptations.</title>
        <authorList>
            <person name="Xiong Q."/>
            <person name="Wan A.T."/>
            <person name="Liu X."/>
            <person name="Fung C.S."/>
            <person name="Xiao X."/>
            <person name="Malainual N."/>
            <person name="Hou J."/>
            <person name="Wang L."/>
            <person name="Wang M."/>
            <person name="Yang K.Y."/>
            <person name="Cui Y."/>
            <person name="Leung E.L."/>
            <person name="Nong W."/>
            <person name="Shin S.K."/>
            <person name="Au S.W."/>
            <person name="Jeong K.Y."/>
            <person name="Chew F.T."/>
            <person name="Hui J.H."/>
            <person name="Leung T.F."/>
            <person name="Tungtrongchitr A."/>
            <person name="Zhong N."/>
            <person name="Liu Z."/>
            <person name="Tsui S.K."/>
        </authorList>
    </citation>
    <scope>NUCLEOTIDE SEQUENCE [LARGE SCALE GENOMIC DNA]</scope>
    <source>
        <strain evidence="9">Derp</strain>
    </source>
</reference>
<reference evidence="9 10" key="1">
    <citation type="journal article" date="2018" name="J. Allergy Clin. Immunol.">
        <title>High-quality assembly of Dermatophagoides pteronyssinus genome and transcriptome reveals a wide range of novel allergens.</title>
        <authorList>
            <person name="Liu X.Y."/>
            <person name="Yang K.Y."/>
            <person name="Wang M.Q."/>
            <person name="Kwok J.S."/>
            <person name="Zeng X."/>
            <person name="Yang Z."/>
            <person name="Xiao X.J."/>
            <person name="Lau C.P."/>
            <person name="Li Y."/>
            <person name="Huang Z.M."/>
            <person name="Ba J.G."/>
            <person name="Yim A.K."/>
            <person name="Ouyang C.Y."/>
            <person name="Ngai S.M."/>
            <person name="Chan T.F."/>
            <person name="Leung E.L."/>
            <person name="Liu L."/>
            <person name="Liu Z.G."/>
            <person name="Tsui S.K."/>
        </authorList>
    </citation>
    <scope>NUCLEOTIDE SEQUENCE [LARGE SCALE GENOMIC DNA]</scope>
    <source>
        <strain evidence="9">Derp</strain>
    </source>
</reference>
<keyword evidence="5 7" id="KW-0904">Protein phosphatase</keyword>
<comment type="similarity">
    <text evidence="7">Belongs to the PP2C family.</text>
</comment>
<evidence type="ECO:0000256" key="7">
    <source>
        <dbReference type="RuleBase" id="RU003465"/>
    </source>
</evidence>
<protein>
    <submittedName>
        <fullName evidence="9">[Pyruvate dehydrogenase [acetyl-transferring]]-phosphatase 1, mitochondrial</fullName>
    </submittedName>
</protein>